<proteinExistence type="predicted"/>
<reference evidence="1" key="1">
    <citation type="submission" date="2015-12" db="EMBL/GenBank/DDBJ databases">
        <title>Gene expression during late stages of embryo sac development: a critical building block for successful pollen-pistil interactions.</title>
        <authorList>
            <person name="Liu Y."/>
            <person name="Joly V."/>
            <person name="Sabar M."/>
            <person name="Matton D.P."/>
        </authorList>
    </citation>
    <scope>NUCLEOTIDE SEQUENCE</scope>
</reference>
<protein>
    <submittedName>
        <fullName evidence="1">Putative ovule protein</fullName>
    </submittedName>
</protein>
<sequence length="68" mass="7916">MFLELKFPVAICSSRNENLFRWPVANSQSCCTYPVRTRDLYQCTQQTRSTTVTMNVQLTPTLTETTHR</sequence>
<evidence type="ECO:0000313" key="1">
    <source>
        <dbReference type="EMBL" id="JAP08547.1"/>
    </source>
</evidence>
<accession>A0A0V0GKU2</accession>
<dbReference type="EMBL" id="GEDG01036720">
    <property type="protein sequence ID" value="JAP08547.1"/>
    <property type="molecule type" value="Transcribed_RNA"/>
</dbReference>
<organism evidence="1">
    <name type="scientific">Solanum chacoense</name>
    <name type="common">Chaco potato</name>
    <dbReference type="NCBI Taxonomy" id="4108"/>
    <lineage>
        <taxon>Eukaryota</taxon>
        <taxon>Viridiplantae</taxon>
        <taxon>Streptophyta</taxon>
        <taxon>Embryophyta</taxon>
        <taxon>Tracheophyta</taxon>
        <taxon>Spermatophyta</taxon>
        <taxon>Magnoliopsida</taxon>
        <taxon>eudicotyledons</taxon>
        <taxon>Gunneridae</taxon>
        <taxon>Pentapetalae</taxon>
        <taxon>asterids</taxon>
        <taxon>lamiids</taxon>
        <taxon>Solanales</taxon>
        <taxon>Solanaceae</taxon>
        <taxon>Solanoideae</taxon>
        <taxon>Solaneae</taxon>
        <taxon>Solanum</taxon>
    </lineage>
</organism>
<dbReference type="AlphaFoldDB" id="A0A0V0GKU2"/>
<name>A0A0V0GKU2_SOLCH</name>